<gene>
    <name evidence="2" type="ORF">DFR85_09930</name>
</gene>
<evidence type="ECO:0000313" key="2">
    <source>
        <dbReference type="EMBL" id="AWR94870.1"/>
    </source>
</evidence>
<proteinExistence type="predicted"/>
<feature type="domain" description="HTH cro/C1-type" evidence="1">
    <location>
        <begin position="28"/>
        <end position="81"/>
    </location>
</feature>
<name>A0A2U9IFT4_9CREN</name>
<sequence length="238" mass="26795">MTNDFIIESVGKRISGDIVWSSNIGLSMRKWRETFGISQAEIARILGISQSVIADYERNKRQPGSLFIKRFVESLIQIDGRNGFKVIKELAKSFTLNFSFIIDMRDFVTPLHLQDIIVALDGVPVNSTVNNDQIYGYVITDSIKAITALNGMEFYQFLSISFNKIIVFTKVTSGRSPAIALKIAPIKPQIIVLHRPIRMDPLSIYLMDKEGITVIVSFKKNEEDIMKSLRSLGSLSES</sequence>
<organism evidence="2 3">
    <name type="scientific">Acidianus brierleyi</name>
    <dbReference type="NCBI Taxonomy" id="41673"/>
    <lineage>
        <taxon>Archaea</taxon>
        <taxon>Thermoproteota</taxon>
        <taxon>Thermoprotei</taxon>
        <taxon>Sulfolobales</taxon>
        <taxon>Sulfolobaceae</taxon>
        <taxon>Acidianus</taxon>
    </lineage>
</organism>
<dbReference type="InterPro" id="IPR010982">
    <property type="entry name" value="Lambda_DNA-bd_dom_sf"/>
</dbReference>
<evidence type="ECO:0000259" key="1">
    <source>
        <dbReference type="PROSITE" id="PS50943"/>
    </source>
</evidence>
<dbReference type="Pfam" id="PF01381">
    <property type="entry name" value="HTH_3"/>
    <property type="match status" value="1"/>
</dbReference>
<dbReference type="GeneID" id="36832476"/>
<dbReference type="RefSeq" id="WP_110270751.1">
    <property type="nucleotide sequence ID" value="NZ_CP029289.2"/>
</dbReference>
<dbReference type="GO" id="GO:0003677">
    <property type="term" value="F:DNA binding"/>
    <property type="evidence" value="ECO:0007669"/>
    <property type="project" value="InterPro"/>
</dbReference>
<dbReference type="Proteomes" id="UP000248044">
    <property type="component" value="Chromosome"/>
</dbReference>
<dbReference type="SMART" id="SM00530">
    <property type="entry name" value="HTH_XRE"/>
    <property type="match status" value="1"/>
</dbReference>
<dbReference type="EMBL" id="CP029289">
    <property type="protein sequence ID" value="AWR94870.1"/>
    <property type="molecule type" value="Genomic_DNA"/>
</dbReference>
<dbReference type="InterPro" id="IPR001387">
    <property type="entry name" value="Cro/C1-type_HTH"/>
</dbReference>
<accession>A0A2U9IFT4</accession>
<keyword evidence="3" id="KW-1185">Reference proteome</keyword>
<dbReference type="KEGG" id="abri:DFR85_09930"/>
<dbReference type="PIRSF" id="PIRSF037724">
    <property type="entry name" value="TF_HTH_MJ1545_prd"/>
    <property type="match status" value="1"/>
</dbReference>
<dbReference type="InterPro" id="IPR017271">
    <property type="entry name" value="Tscrpt_reg_HTH_MJ1545_prd"/>
</dbReference>
<dbReference type="AlphaFoldDB" id="A0A2U9IFT4"/>
<dbReference type="OrthoDB" id="371772at2157"/>
<dbReference type="PROSITE" id="PS50943">
    <property type="entry name" value="HTH_CROC1"/>
    <property type="match status" value="1"/>
</dbReference>
<reference evidence="2 3" key="1">
    <citation type="submission" date="2018-05" db="EMBL/GenBank/DDBJ databases">
        <title>Complete Genome Sequences of Extremely Thermoacidophilic, Metal-Mobilizing Type-Strain Members of the Archaeal Family Sulfolobaceae: Acidianus brierleyi DSM-1651T, Acidianus sulfidivorans DSM-18786T, Metallosphaera hakonensis DSM-7519T, and Metallosphaera prunae DSM-10039T.</title>
        <authorList>
            <person name="Counts J.A."/>
            <person name="Kelly R.M."/>
        </authorList>
    </citation>
    <scope>NUCLEOTIDE SEQUENCE [LARGE SCALE GENOMIC DNA]</scope>
    <source>
        <strain evidence="2 3">DSM 1651</strain>
    </source>
</reference>
<dbReference type="Gene3D" id="1.10.260.40">
    <property type="entry name" value="lambda repressor-like DNA-binding domains"/>
    <property type="match status" value="1"/>
</dbReference>
<evidence type="ECO:0000313" key="3">
    <source>
        <dbReference type="Proteomes" id="UP000248044"/>
    </source>
</evidence>
<dbReference type="CDD" id="cd00093">
    <property type="entry name" value="HTH_XRE"/>
    <property type="match status" value="1"/>
</dbReference>
<dbReference type="SUPFAM" id="SSF47413">
    <property type="entry name" value="lambda repressor-like DNA-binding domains"/>
    <property type="match status" value="1"/>
</dbReference>
<protein>
    <submittedName>
        <fullName evidence="2">Transcriptional regulator</fullName>
    </submittedName>
</protein>